<dbReference type="GO" id="GO:0004222">
    <property type="term" value="F:metalloendopeptidase activity"/>
    <property type="evidence" value="ECO:0007669"/>
    <property type="project" value="TreeGrafter"/>
</dbReference>
<dbReference type="AlphaFoldDB" id="A0A1F5KSH9"/>
<dbReference type="PANTHER" id="PTHR21666:SF289">
    <property type="entry name" value="L-ALA--D-GLU ENDOPEPTIDASE"/>
    <property type="match status" value="1"/>
</dbReference>
<proteinExistence type="predicted"/>
<keyword evidence="2" id="KW-0472">Membrane</keyword>
<keyword evidence="2" id="KW-0812">Transmembrane</keyword>
<dbReference type="Gene3D" id="2.70.70.10">
    <property type="entry name" value="Glucose Permease (Domain IIA)"/>
    <property type="match status" value="1"/>
</dbReference>
<evidence type="ECO:0000259" key="3">
    <source>
        <dbReference type="Pfam" id="PF01551"/>
    </source>
</evidence>
<dbReference type="InterPro" id="IPR050570">
    <property type="entry name" value="Cell_wall_metabolism_enzyme"/>
</dbReference>
<dbReference type="CDD" id="cd12797">
    <property type="entry name" value="M23_peptidase"/>
    <property type="match status" value="1"/>
</dbReference>
<comment type="caution">
    <text evidence="4">The sequence shown here is derived from an EMBL/GenBank/DDBJ whole genome shotgun (WGS) entry which is preliminary data.</text>
</comment>
<protein>
    <recommendedName>
        <fullName evidence="3">M23ase beta-sheet core domain-containing protein</fullName>
    </recommendedName>
</protein>
<reference evidence="4 5" key="1">
    <citation type="journal article" date="2016" name="Nat. Commun.">
        <title>Thousands of microbial genomes shed light on interconnected biogeochemical processes in an aquifer system.</title>
        <authorList>
            <person name="Anantharaman K."/>
            <person name="Brown C.T."/>
            <person name="Hug L.A."/>
            <person name="Sharon I."/>
            <person name="Castelle C.J."/>
            <person name="Probst A.J."/>
            <person name="Thomas B.C."/>
            <person name="Singh A."/>
            <person name="Wilkins M.J."/>
            <person name="Karaoz U."/>
            <person name="Brodie E.L."/>
            <person name="Williams K.H."/>
            <person name="Hubbard S.S."/>
            <person name="Banfield J.F."/>
        </authorList>
    </citation>
    <scope>NUCLEOTIDE SEQUENCE [LARGE SCALE GENOMIC DNA]</scope>
</reference>
<organism evidence="4 5">
    <name type="scientific">Candidatus Daviesbacteria bacterium RIFCSPLOWO2_01_FULL_39_12</name>
    <dbReference type="NCBI Taxonomy" id="1797785"/>
    <lineage>
        <taxon>Bacteria</taxon>
        <taxon>Candidatus Daviesiibacteriota</taxon>
    </lineage>
</organism>
<evidence type="ECO:0000256" key="1">
    <source>
        <dbReference type="ARBA" id="ARBA00022729"/>
    </source>
</evidence>
<keyword evidence="2" id="KW-1133">Transmembrane helix</keyword>
<dbReference type="Pfam" id="PF01551">
    <property type="entry name" value="Peptidase_M23"/>
    <property type="match status" value="1"/>
</dbReference>
<dbReference type="Proteomes" id="UP000178565">
    <property type="component" value="Unassembled WGS sequence"/>
</dbReference>
<gene>
    <name evidence="4" type="ORF">A3B45_02475</name>
</gene>
<dbReference type="InterPro" id="IPR011055">
    <property type="entry name" value="Dup_hybrid_motif"/>
</dbReference>
<sequence length="215" mass="23431">MKIRIKNLLSGKVYGRVARNHRLSKISPKVTKGFLGLSHRFSRVAIVALIIFYFGGYYPILSFPPVKSSKALAETNVQNDQIVTASFPQPVILPHVGYLSTRFSSWHPGVDIATGLGMPIHPITAGVVEQANYNLWGYGNNVVVTHPNGFKSMYAHMGKVFVSKDQTVTTETVLGEVGLTGFTSGPHTHLEVTYQGKAIDPLTILPSIPDMPASN</sequence>
<name>A0A1F5KSH9_9BACT</name>
<accession>A0A1F5KSH9</accession>
<dbReference type="SUPFAM" id="SSF51261">
    <property type="entry name" value="Duplicated hybrid motif"/>
    <property type="match status" value="1"/>
</dbReference>
<dbReference type="STRING" id="1797785.A3B45_02475"/>
<dbReference type="PANTHER" id="PTHR21666">
    <property type="entry name" value="PEPTIDASE-RELATED"/>
    <property type="match status" value="1"/>
</dbReference>
<dbReference type="EMBL" id="MFDM01000011">
    <property type="protein sequence ID" value="OGE43872.1"/>
    <property type="molecule type" value="Genomic_DNA"/>
</dbReference>
<evidence type="ECO:0000313" key="4">
    <source>
        <dbReference type="EMBL" id="OGE43872.1"/>
    </source>
</evidence>
<feature type="transmembrane region" description="Helical" evidence="2">
    <location>
        <begin position="41"/>
        <end position="60"/>
    </location>
</feature>
<dbReference type="InterPro" id="IPR016047">
    <property type="entry name" value="M23ase_b-sheet_dom"/>
</dbReference>
<evidence type="ECO:0000256" key="2">
    <source>
        <dbReference type="SAM" id="Phobius"/>
    </source>
</evidence>
<feature type="domain" description="M23ase beta-sheet core" evidence="3">
    <location>
        <begin position="107"/>
        <end position="201"/>
    </location>
</feature>
<evidence type="ECO:0000313" key="5">
    <source>
        <dbReference type="Proteomes" id="UP000178565"/>
    </source>
</evidence>
<keyword evidence="1" id="KW-0732">Signal</keyword>